<protein>
    <submittedName>
        <fullName evidence="1">Nonstructural protein</fullName>
    </submittedName>
</protein>
<organism evidence="1 2">
    <name type="scientific">Yongjia Tick Virus 1</name>
    <dbReference type="NCBI Taxonomy" id="1608145"/>
    <lineage>
        <taxon>Viruses</taxon>
        <taxon>Riboviria</taxon>
        <taxon>Orthornavirae</taxon>
        <taxon>Negarnaviricota</taxon>
        <taxon>Polyploviricotina</taxon>
        <taxon>Bunyaviricetes</taxon>
        <taxon>Hareavirales</taxon>
        <taxon>Phenuiviridae</taxon>
        <taxon>Uukuvirus</taxon>
        <taxon>Uukuvirus yongjiaense</taxon>
    </lineage>
</organism>
<gene>
    <name evidence="1" type="primary">NSs</name>
</gene>
<dbReference type="KEGG" id="vg:65101429"/>
<dbReference type="EMBL" id="KM817764">
    <property type="protein sequence ID" value="AJG39336.1"/>
    <property type="molecule type" value="Viral_cRNA"/>
</dbReference>
<sequence>MRTETMMDKGFISQLDPLLCSRLGDLLKQLRATEVGRRSAWATPTRQTNNDENEVCPLPPMCTPLVYPSVLTVQLKVWPLEGPLVSSPPHLCLCVCVGFVCG</sequence>
<reference evidence="1 2" key="1">
    <citation type="journal article" date="2015" name="Elife">
        <title>Unprecedented genomic diversity of RNA viruses in arthropods reveals the ancestry of negative-sense RNA viruses.</title>
        <authorList>
            <person name="Li C.X."/>
            <person name="Shi M."/>
            <person name="Tian J.H."/>
            <person name="Lin X.D."/>
            <person name="Kang Y.J."/>
            <person name="Chen L.J."/>
            <person name="Qin X.C."/>
            <person name="Xu J."/>
            <person name="Holmes E.C."/>
            <person name="Zhang Y.Z."/>
        </authorList>
    </citation>
    <scope>NUCLEOTIDE SEQUENCE [LARGE SCALE GENOMIC DNA]</scope>
    <source>
        <strain evidence="1 2">YJ1-1</strain>
    </source>
</reference>
<dbReference type="Proteomes" id="UP000500934">
    <property type="component" value="Genome"/>
</dbReference>
<name>A0A0B5KS85_9VIRU</name>
<proteinExistence type="predicted"/>
<dbReference type="GeneID" id="65101429"/>
<evidence type="ECO:0000313" key="2">
    <source>
        <dbReference type="Proteomes" id="UP000500934"/>
    </source>
</evidence>
<evidence type="ECO:0000313" key="1">
    <source>
        <dbReference type="EMBL" id="AJG39336.1"/>
    </source>
</evidence>
<dbReference type="RefSeq" id="YP_010086233.1">
    <property type="nucleotide sequence ID" value="NC_055428.1"/>
</dbReference>
<accession>A0A0B5KS85</accession>
<keyword evidence="2" id="KW-1185">Reference proteome</keyword>